<dbReference type="AlphaFoldDB" id="A0AAN8SCF1"/>
<dbReference type="InterPro" id="IPR001611">
    <property type="entry name" value="Leu-rich_rpt"/>
</dbReference>
<gene>
    <name evidence="6" type="ORF">RUM43_004959</name>
</gene>
<evidence type="ECO:0000313" key="6">
    <source>
        <dbReference type="EMBL" id="KAK6643454.1"/>
    </source>
</evidence>
<dbReference type="PANTHER" id="PTHR24369:SF210">
    <property type="entry name" value="CHAOPTIN-RELATED"/>
    <property type="match status" value="1"/>
</dbReference>
<accession>A0AAN8SCF1</accession>
<organism evidence="6 7">
    <name type="scientific">Polyplax serrata</name>
    <name type="common">Common mouse louse</name>
    <dbReference type="NCBI Taxonomy" id="468196"/>
    <lineage>
        <taxon>Eukaryota</taxon>
        <taxon>Metazoa</taxon>
        <taxon>Ecdysozoa</taxon>
        <taxon>Arthropoda</taxon>
        <taxon>Hexapoda</taxon>
        <taxon>Insecta</taxon>
        <taxon>Pterygota</taxon>
        <taxon>Neoptera</taxon>
        <taxon>Paraneoptera</taxon>
        <taxon>Psocodea</taxon>
        <taxon>Troctomorpha</taxon>
        <taxon>Phthiraptera</taxon>
        <taxon>Anoplura</taxon>
        <taxon>Polyplacidae</taxon>
        <taxon>Polyplax</taxon>
    </lineage>
</organism>
<evidence type="ECO:0000256" key="3">
    <source>
        <dbReference type="ARBA" id="ARBA00022737"/>
    </source>
</evidence>
<protein>
    <recommendedName>
        <fullName evidence="5">LRRCT domain-containing protein</fullName>
    </recommendedName>
</protein>
<dbReference type="Pfam" id="PF13855">
    <property type="entry name" value="LRR_8"/>
    <property type="match status" value="2"/>
</dbReference>
<dbReference type="PROSITE" id="PS51450">
    <property type="entry name" value="LRR"/>
    <property type="match status" value="1"/>
</dbReference>
<dbReference type="SMART" id="SM00082">
    <property type="entry name" value="LRRCT"/>
    <property type="match status" value="1"/>
</dbReference>
<keyword evidence="2 4" id="KW-0732">Signal</keyword>
<feature type="domain" description="LRRCT" evidence="5">
    <location>
        <begin position="228"/>
        <end position="271"/>
    </location>
</feature>
<proteinExistence type="predicted"/>
<dbReference type="PANTHER" id="PTHR24369">
    <property type="entry name" value="ANTIGEN BSP, PUTATIVE-RELATED"/>
    <property type="match status" value="1"/>
</dbReference>
<evidence type="ECO:0000313" key="7">
    <source>
        <dbReference type="Proteomes" id="UP001372834"/>
    </source>
</evidence>
<evidence type="ECO:0000256" key="4">
    <source>
        <dbReference type="SAM" id="SignalP"/>
    </source>
</evidence>
<keyword evidence="3" id="KW-0677">Repeat</keyword>
<reference evidence="6 7" key="1">
    <citation type="submission" date="2023-10" db="EMBL/GenBank/DDBJ databases">
        <title>Genomes of two closely related lineages of the louse Polyplax serrata with different host specificities.</title>
        <authorList>
            <person name="Martinu J."/>
            <person name="Tarabai H."/>
            <person name="Stefka J."/>
            <person name="Hypsa V."/>
        </authorList>
    </citation>
    <scope>NUCLEOTIDE SEQUENCE [LARGE SCALE GENOMIC DNA]</scope>
    <source>
        <strain evidence="6">HR10_N</strain>
    </source>
</reference>
<feature type="chain" id="PRO_5042980015" description="LRRCT domain-containing protein" evidence="4">
    <location>
        <begin position="21"/>
        <end position="277"/>
    </location>
</feature>
<evidence type="ECO:0000256" key="1">
    <source>
        <dbReference type="ARBA" id="ARBA00022614"/>
    </source>
</evidence>
<dbReference type="InterPro" id="IPR032675">
    <property type="entry name" value="LRR_dom_sf"/>
</dbReference>
<dbReference type="SMART" id="SM00369">
    <property type="entry name" value="LRR_TYP"/>
    <property type="match status" value="3"/>
</dbReference>
<dbReference type="EMBL" id="JAWJWE010000002">
    <property type="protein sequence ID" value="KAK6643454.1"/>
    <property type="molecule type" value="Genomic_DNA"/>
</dbReference>
<feature type="signal peptide" evidence="4">
    <location>
        <begin position="1"/>
        <end position="20"/>
    </location>
</feature>
<sequence length="277" mass="31577">MRLPTVIFVAFLAFASNSAADKTDKCRIVQKTTMTCVKAGPEDFPKVKNDKIEWLLISKSNVPTITKDQMQHYPSLTDLHGEKNGIEKIDGDAFSMSKNLDWVDLSFNKLTVIDPNIFKNCPKIQYFNISGNSDLVVPEHAPFLKAPSLQWLLLQQSNIKEVYLETFKEVPGLKVLSLSDNSLKTLPLGVFQHLTNLYSLDLSKNQFSVLPVSLFQPLQYISLYLSDNPWNCDCELNPTIQWAKNRRLKDEVRCSKPDNKKWQEIINMKCASEVSVF</sequence>
<dbReference type="InterPro" id="IPR003591">
    <property type="entry name" value="Leu-rich_rpt_typical-subtyp"/>
</dbReference>
<dbReference type="InterPro" id="IPR000483">
    <property type="entry name" value="Cys-rich_flank_reg_C"/>
</dbReference>
<comment type="caution">
    <text evidence="6">The sequence shown here is derived from an EMBL/GenBank/DDBJ whole genome shotgun (WGS) entry which is preliminary data.</text>
</comment>
<dbReference type="SUPFAM" id="SSF52058">
    <property type="entry name" value="L domain-like"/>
    <property type="match status" value="1"/>
</dbReference>
<evidence type="ECO:0000256" key="2">
    <source>
        <dbReference type="ARBA" id="ARBA00022729"/>
    </source>
</evidence>
<dbReference type="InterPro" id="IPR050541">
    <property type="entry name" value="LRR_TM_domain-containing"/>
</dbReference>
<dbReference type="GO" id="GO:0005886">
    <property type="term" value="C:plasma membrane"/>
    <property type="evidence" value="ECO:0007669"/>
    <property type="project" value="TreeGrafter"/>
</dbReference>
<dbReference type="Proteomes" id="UP001372834">
    <property type="component" value="Unassembled WGS sequence"/>
</dbReference>
<dbReference type="Gene3D" id="3.80.10.10">
    <property type="entry name" value="Ribonuclease Inhibitor"/>
    <property type="match status" value="2"/>
</dbReference>
<name>A0AAN8SCF1_POLSC</name>
<evidence type="ECO:0000259" key="5">
    <source>
        <dbReference type="SMART" id="SM00082"/>
    </source>
</evidence>
<keyword evidence="1" id="KW-0433">Leucine-rich repeat</keyword>